<comment type="subcellular location">
    <subcellularLocation>
        <location evidence="1">Nucleus</location>
    </subcellularLocation>
</comment>
<gene>
    <name evidence="5" type="ORF">ZIOFF_028822</name>
</gene>
<feature type="region of interest" description="Disordered" evidence="3">
    <location>
        <begin position="93"/>
        <end position="159"/>
    </location>
</feature>
<dbReference type="Proteomes" id="UP000734854">
    <property type="component" value="Unassembled WGS sequence"/>
</dbReference>
<feature type="compositionally biased region" description="Basic and acidic residues" evidence="3">
    <location>
        <begin position="138"/>
        <end position="147"/>
    </location>
</feature>
<dbReference type="Pfam" id="PF16987">
    <property type="entry name" value="KIX_2"/>
    <property type="match status" value="1"/>
</dbReference>
<protein>
    <recommendedName>
        <fullName evidence="4">Mediator complex subunit 15 KIX domain-containing protein</fullName>
    </recommendedName>
</protein>
<dbReference type="PANTHER" id="PTHR33137">
    <property type="entry name" value="MEDIATOR OF RNA POLYMERASE II TRANSCRIPTION SUBUNIT 15A-RELATED"/>
    <property type="match status" value="1"/>
</dbReference>
<evidence type="ECO:0000313" key="6">
    <source>
        <dbReference type="Proteomes" id="UP000734854"/>
    </source>
</evidence>
<organism evidence="5 6">
    <name type="scientific">Zingiber officinale</name>
    <name type="common">Ginger</name>
    <name type="synonym">Amomum zingiber</name>
    <dbReference type="NCBI Taxonomy" id="94328"/>
    <lineage>
        <taxon>Eukaryota</taxon>
        <taxon>Viridiplantae</taxon>
        <taxon>Streptophyta</taxon>
        <taxon>Embryophyta</taxon>
        <taxon>Tracheophyta</taxon>
        <taxon>Spermatophyta</taxon>
        <taxon>Magnoliopsida</taxon>
        <taxon>Liliopsida</taxon>
        <taxon>Zingiberales</taxon>
        <taxon>Zingiberaceae</taxon>
        <taxon>Zingiber</taxon>
    </lineage>
</organism>
<proteinExistence type="predicted"/>
<evidence type="ECO:0000256" key="2">
    <source>
        <dbReference type="ARBA" id="ARBA00023242"/>
    </source>
</evidence>
<evidence type="ECO:0000313" key="5">
    <source>
        <dbReference type="EMBL" id="KAG6510785.1"/>
    </source>
</evidence>
<dbReference type="InterPro" id="IPR044661">
    <property type="entry name" value="MED15a/b/c-like"/>
</dbReference>
<dbReference type="FunFam" id="1.10.246.20:FF:000003">
    <property type="entry name" value="Mediator of RNA polymerase II transcription subunit 15a"/>
    <property type="match status" value="1"/>
</dbReference>
<feature type="region of interest" description="Disordered" evidence="3">
    <location>
        <begin position="1"/>
        <end position="26"/>
    </location>
</feature>
<accession>A0A8J5GNI6</accession>
<dbReference type="EMBL" id="JACMSC010000008">
    <property type="protein sequence ID" value="KAG6510785.1"/>
    <property type="molecule type" value="Genomic_DNA"/>
</dbReference>
<dbReference type="GO" id="GO:0003713">
    <property type="term" value="F:transcription coactivator activity"/>
    <property type="evidence" value="ECO:0007669"/>
    <property type="project" value="InterPro"/>
</dbReference>
<comment type="caution">
    <text evidence="5">The sequence shown here is derived from an EMBL/GenBank/DDBJ whole genome shotgun (WGS) entry which is preliminary data.</text>
</comment>
<dbReference type="AlphaFoldDB" id="A0A8J5GNI6"/>
<feature type="compositionally biased region" description="Acidic residues" evidence="3">
    <location>
        <begin position="124"/>
        <end position="137"/>
    </location>
</feature>
<sequence>MEGNSGRPDQRKPSAVPDGSSADWRIQLQPDARRRIANKIMDVLKRHLPIHSPEGLIELQKIAIRFEEKIYAEAANQSDYLRKISIKMLSMERKPQHQHLGGPGQMIPSRSNNLYGNHPVDPEMASDSDNEHDEFSEEHDSSDDTSHDSLQSESWNSGLTGDMIARKRDASEFASGSSHRKKDKKIAHLSSSVQLLAETISLRTSAKQELQDAQKHSQENAQNEADAYSIASCMDILNIIPDVSIEAYIAACDRFRDPAWRNMFVKMPDHRRLQWLEWLAHHQTP</sequence>
<feature type="domain" description="Mediator complex subunit 15 KIX" evidence="4">
    <location>
        <begin position="22"/>
        <end position="98"/>
    </location>
</feature>
<keyword evidence="2" id="KW-0539">Nucleus</keyword>
<name>A0A8J5GNI6_ZINOF</name>
<evidence type="ECO:0000259" key="4">
    <source>
        <dbReference type="Pfam" id="PF16987"/>
    </source>
</evidence>
<keyword evidence="6" id="KW-1185">Reference proteome</keyword>
<dbReference type="PANTHER" id="PTHR33137:SF4">
    <property type="entry name" value="MEDIATOR OF RNA POLYMERASE II TRANSCRIPTION SUBUNIT 15A-RELATED"/>
    <property type="match status" value="1"/>
</dbReference>
<dbReference type="GO" id="GO:0031490">
    <property type="term" value="F:chromatin DNA binding"/>
    <property type="evidence" value="ECO:0007669"/>
    <property type="project" value="InterPro"/>
</dbReference>
<dbReference type="OrthoDB" id="1912459at2759"/>
<evidence type="ECO:0000256" key="1">
    <source>
        <dbReference type="ARBA" id="ARBA00004123"/>
    </source>
</evidence>
<evidence type="ECO:0000256" key="3">
    <source>
        <dbReference type="SAM" id="MobiDB-lite"/>
    </source>
</evidence>
<dbReference type="InterPro" id="IPR036546">
    <property type="entry name" value="MED15_KIX"/>
</dbReference>
<dbReference type="GO" id="GO:0005634">
    <property type="term" value="C:nucleus"/>
    <property type="evidence" value="ECO:0007669"/>
    <property type="project" value="UniProtKB-SubCell"/>
</dbReference>
<reference evidence="5 6" key="1">
    <citation type="submission" date="2020-08" db="EMBL/GenBank/DDBJ databases">
        <title>Plant Genome Project.</title>
        <authorList>
            <person name="Zhang R.-G."/>
        </authorList>
    </citation>
    <scope>NUCLEOTIDE SEQUENCE [LARGE SCALE GENOMIC DNA]</scope>
    <source>
        <tissue evidence="5">Rhizome</tissue>
    </source>
</reference>